<keyword evidence="2" id="KW-1185">Reference proteome</keyword>
<proteinExistence type="predicted"/>
<dbReference type="EMBL" id="MBFT01000012">
    <property type="protein sequence ID" value="PVU99905.1"/>
    <property type="molecule type" value="Genomic_DNA"/>
</dbReference>
<dbReference type="AlphaFoldDB" id="A0A2T9Z5M2"/>
<evidence type="ECO:0000313" key="1">
    <source>
        <dbReference type="EMBL" id="PVU99905.1"/>
    </source>
</evidence>
<name>A0A2T9Z5M2_9FUNG</name>
<dbReference type="Proteomes" id="UP000245699">
    <property type="component" value="Unassembled WGS sequence"/>
</dbReference>
<sequence length="184" mass="21329">MDIDWCMVCDKHTNGGLYCGVVCFERAQIHDKKVMQFNKSVLSEPNIYGSLVKRAPSGLDFDDYNTIKQSRSHVRLSEKSQQFNNLVDGYNNHLENQHNISLYFNKDSKKKSGNHSNGISPMKTLRKENIREQETQLSAQVVFSDPNFRAFKIRRLPTEDIFIPKTKSIPLPKFEHKLPRRATK</sequence>
<reference evidence="1 2" key="1">
    <citation type="journal article" date="2018" name="MBio">
        <title>Comparative Genomics Reveals the Core Gene Toolbox for the Fungus-Insect Symbiosis.</title>
        <authorList>
            <person name="Wang Y."/>
            <person name="Stata M."/>
            <person name="Wang W."/>
            <person name="Stajich J.E."/>
            <person name="White M.M."/>
            <person name="Moncalvo J.M."/>
        </authorList>
    </citation>
    <scope>NUCLEOTIDE SEQUENCE [LARGE SCALE GENOMIC DNA]</scope>
    <source>
        <strain evidence="1 2">AUS-77-4</strain>
    </source>
</reference>
<evidence type="ECO:0000313" key="2">
    <source>
        <dbReference type="Proteomes" id="UP000245699"/>
    </source>
</evidence>
<protein>
    <submittedName>
        <fullName evidence="1">Uncharacterized protein</fullName>
    </submittedName>
</protein>
<organism evidence="1 2">
    <name type="scientific">Furculomyces boomerangus</name>
    <dbReference type="NCBI Taxonomy" id="61424"/>
    <lineage>
        <taxon>Eukaryota</taxon>
        <taxon>Fungi</taxon>
        <taxon>Fungi incertae sedis</taxon>
        <taxon>Zoopagomycota</taxon>
        <taxon>Kickxellomycotina</taxon>
        <taxon>Harpellomycetes</taxon>
        <taxon>Harpellales</taxon>
        <taxon>Harpellaceae</taxon>
        <taxon>Furculomyces</taxon>
    </lineage>
</organism>
<gene>
    <name evidence="1" type="ORF">BB559_000304</name>
</gene>
<comment type="caution">
    <text evidence="1">The sequence shown here is derived from an EMBL/GenBank/DDBJ whole genome shotgun (WGS) entry which is preliminary data.</text>
</comment>
<dbReference type="OrthoDB" id="5599316at2759"/>
<accession>A0A2T9Z5M2</accession>